<dbReference type="SMART" id="SM00091">
    <property type="entry name" value="PAS"/>
    <property type="match status" value="2"/>
</dbReference>
<dbReference type="Proteomes" id="UP000315343">
    <property type="component" value="Unassembled WGS sequence"/>
</dbReference>
<evidence type="ECO:0000256" key="6">
    <source>
        <dbReference type="ARBA" id="ARBA00022679"/>
    </source>
</evidence>
<dbReference type="Pfam" id="PF08448">
    <property type="entry name" value="PAS_4"/>
    <property type="match status" value="1"/>
</dbReference>
<evidence type="ECO:0000256" key="2">
    <source>
        <dbReference type="ARBA" id="ARBA00004236"/>
    </source>
</evidence>
<dbReference type="Pfam" id="PF02518">
    <property type="entry name" value="HATPase_c"/>
    <property type="match status" value="1"/>
</dbReference>
<keyword evidence="6" id="KW-0808">Transferase</keyword>
<evidence type="ECO:0000256" key="1">
    <source>
        <dbReference type="ARBA" id="ARBA00000085"/>
    </source>
</evidence>
<dbReference type="InterPro" id="IPR004358">
    <property type="entry name" value="Sig_transdc_His_kin-like_C"/>
</dbReference>
<dbReference type="SUPFAM" id="SSF55874">
    <property type="entry name" value="ATPase domain of HSP90 chaperone/DNA topoisomerase II/histidine kinase"/>
    <property type="match status" value="1"/>
</dbReference>
<evidence type="ECO:0000256" key="5">
    <source>
        <dbReference type="ARBA" id="ARBA00022553"/>
    </source>
</evidence>
<dbReference type="Gene3D" id="3.30.450.20">
    <property type="entry name" value="PAS domain"/>
    <property type="match status" value="3"/>
</dbReference>
<dbReference type="GO" id="GO:0005886">
    <property type="term" value="C:plasma membrane"/>
    <property type="evidence" value="ECO:0007669"/>
    <property type="project" value="UniProtKB-SubCell"/>
</dbReference>
<evidence type="ECO:0000256" key="10">
    <source>
        <dbReference type="ARBA" id="ARBA00023012"/>
    </source>
</evidence>
<dbReference type="SUPFAM" id="SSF47384">
    <property type="entry name" value="Homodimeric domain of signal transducing histidine kinase"/>
    <property type="match status" value="1"/>
</dbReference>
<dbReference type="CDD" id="cd16922">
    <property type="entry name" value="HATPase_EvgS-ArcB-TorS-like"/>
    <property type="match status" value="1"/>
</dbReference>
<evidence type="ECO:0000259" key="12">
    <source>
        <dbReference type="PROSITE" id="PS50109"/>
    </source>
</evidence>
<keyword evidence="11" id="KW-0472">Membrane</keyword>
<comment type="subcellular location">
    <subcellularLocation>
        <location evidence="2">Cell membrane</location>
    </subcellularLocation>
</comment>
<keyword evidence="14" id="KW-1185">Reference proteome</keyword>
<dbReference type="InterPro" id="IPR036890">
    <property type="entry name" value="HATPase_C_sf"/>
</dbReference>
<dbReference type="InterPro" id="IPR035965">
    <property type="entry name" value="PAS-like_dom_sf"/>
</dbReference>
<dbReference type="GO" id="GO:0009927">
    <property type="term" value="F:histidine phosphotransfer kinase activity"/>
    <property type="evidence" value="ECO:0007669"/>
    <property type="project" value="TreeGrafter"/>
</dbReference>
<comment type="catalytic activity">
    <reaction evidence="1">
        <text>ATP + protein L-histidine = ADP + protein N-phospho-L-histidine.</text>
        <dbReference type="EC" id="2.7.13.3"/>
    </reaction>
</comment>
<dbReference type="AlphaFoldDB" id="A0A562JL15"/>
<dbReference type="SMART" id="SM00388">
    <property type="entry name" value="HisKA"/>
    <property type="match status" value="1"/>
</dbReference>
<organism evidence="13 14">
    <name type="scientific">Sedimentibacter saalensis</name>
    <dbReference type="NCBI Taxonomy" id="130788"/>
    <lineage>
        <taxon>Bacteria</taxon>
        <taxon>Bacillati</taxon>
        <taxon>Bacillota</taxon>
        <taxon>Tissierellia</taxon>
        <taxon>Sedimentibacter</taxon>
    </lineage>
</organism>
<reference evidence="13 14" key="1">
    <citation type="submission" date="2019-07" db="EMBL/GenBank/DDBJ databases">
        <title>Genomic Encyclopedia of Type Strains, Phase I: the one thousand microbial genomes (KMG-I) project.</title>
        <authorList>
            <person name="Kyrpides N."/>
        </authorList>
    </citation>
    <scope>NUCLEOTIDE SEQUENCE [LARGE SCALE GENOMIC DNA]</scope>
    <source>
        <strain evidence="13 14">DSM 13558</strain>
    </source>
</reference>
<dbReference type="PROSITE" id="PS50109">
    <property type="entry name" value="HIS_KIN"/>
    <property type="match status" value="1"/>
</dbReference>
<dbReference type="CDD" id="cd00082">
    <property type="entry name" value="HisKA"/>
    <property type="match status" value="1"/>
</dbReference>
<keyword evidence="9" id="KW-0067">ATP-binding</keyword>
<comment type="caution">
    <text evidence="13">The sequence shown here is derived from an EMBL/GenBank/DDBJ whole genome shotgun (WGS) entry which is preliminary data.</text>
</comment>
<dbReference type="FunFam" id="3.30.565.10:FF:000023">
    <property type="entry name" value="PAS domain-containing sensor histidine kinase"/>
    <property type="match status" value="1"/>
</dbReference>
<keyword evidence="10" id="KW-0902">Two-component regulatory system</keyword>
<dbReference type="Pfam" id="PF13426">
    <property type="entry name" value="PAS_9"/>
    <property type="match status" value="2"/>
</dbReference>
<evidence type="ECO:0000256" key="7">
    <source>
        <dbReference type="ARBA" id="ARBA00022741"/>
    </source>
</evidence>
<proteinExistence type="predicted"/>
<dbReference type="GO" id="GO:0005524">
    <property type="term" value="F:ATP binding"/>
    <property type="evidence" value="ECO:0007669"/>
    <property type="project" value="UniProtKB-KW"/>
</dbReference>
<keyword evidence="7" id="KW-0547">Nucleotide-binding</keyword>
<keyword evidence="4" id="KW-1003">Cell membrane</keyword>
<dbReference type="InterPro" id="IPR013656">
    <property type="entry name" value="PAS_4"/>
</dbReference>
<dbReference type="NCBIfam" id="TIGR00229">
    <property type="entry name" value="sensory_box"/>
    <property type="match status" value="1"/>
</dbReference>
<dbReference type="RefSeq" id="WP_212633441.1">
    <property type="nucleotide sequence ID" value="NZ_VLKH01000001.1"/>
</dbReference>
<dbReference type="InterPro" id="IPR003661">
    <property type="entry name" value="HisK_dim/P_dom"/>
</dbReference>
<dbReference type="EMBL" id="VLKH01000001">
    <property type="protein sequence ID" value="TWH83919.1"/>
    <property type="molecule type" value="Genomic_DNA"/>
</dbReference>
<evidence type="ECO:0000313" key="14">
    <source>
        <dbReference type="Proteomes" id="UP000315343"/>
    </source>
</evidence>
<evidence type="ECO:0000256" key="3">
    <source>
        <dbReference type="ARBA" id="ARBA00012438"/>
    </source>
</evidence>
<dbReference type="PANTHER" id="PTHR43047:SF72">
    <property type="entry name" value="OSMOSENSING HISTIDINE PROTEIN KINASE SLN1"/>
    <property type="match status" value="1"/>
</dbReference>
<dbReference type="Gene3D" id="1.10.287.130">
    <property type="match status" value="1"/>
</dbReference>
<keyword evidence="5" id="KW-0597">Phosphoprotein</keyword>
<dbReference type="SMART" id="SM00387">
    <property type="entry name" value="HATPase_c"/>
    <property type="match status" value="1"/>
</dbReference>
<evidence type="ECO:0000256" key="11">
    <source>
        <dbReference type="ARBA" id="ARBA00023136"/>
    </source>
</evidence>
<evidence type="ECO:0000313" key="13">
    <source>
        <dbReference type="EMBL" id="TWH83919.1"/>
    </source>
</evidence>
<gene>
    <name evidence="13" type="ORF">LY60_00538</name>
</gene>
<evidence type="ECO:0000256" key="8">
    <source>
        <dbReference type="ARBA" id="ARBA00022777"/>
    </source>
</evidence>
<protein>
    <recommendedName>
        <fullName evidence="3">histidine kinase</fullName>
        <ecNumber evidence="3">2.7.13.3</ecNumber>
    </recommendedName>
</protein>
<name>A0A562JL15_9FIRM</name>
<dbReference type="EC" id="2.7.13.3" evidence="3"/>
<dbReference type="GO" id="GO:0000155">
    <property type="term" value="F:phosphorelay sensor kinase activity"/>
    <property type="evidence" value="ECO:0007669"/>
    <property type="project" value="InterPro"/>
</dbReference>
<dbReference type="InterPro" id="IPR000014">
    <property type="entry name" value="PAS"/>
</dbReference>
<evidence type="ECO:0000256" key="9">
    <source>
        <dbReference type="ARBA" id="ARBA00022840"/>
    </source>
</evidence>
<evidence type="ECO:0000256" key="4">
    <source>
        <dbReference type="ARBA" id="ARBA00022475"/>
    </source>
</evidence>
<dbReference type="PANTHER" id="PTHR43047">
    <property type="entry name" value="TWO-COMPONENT HISTIDINE PROTEIN KINASE"/>
    <property type="match status" value="1"/>
</dbReference>
<dbReference type="InterPro" id="IPR036097">
    <property type="entry name" value="HisK_dim/P_sf"/>
</dbReference>
<feature type="domain" description="Histidine kinase" evidence="12">
    <location>
        <begin position="528"/>
        <end position="751"/>
    </location>
</feature>
<dbReference type="Gene3D" id="3.30.565.10">
    <property type="entry name" value="Histidine kinase-like ATPase, C-terminal domain"/>
    <property type="match status" value="1"/>
</dbReference>
<sequence length="781" mass="90396">MCYNNINYQTRGDYAEMKNFSDKPFLLVREGVVMETSAEFTSLTGYCNEEITGCSIKHIEKKLKTDFQFIHEVGNKSVCSYIFSKLLEPIEVAIRCIDLEKEKSLYIFEADKDYKFNKSFSVIEKLSTDKNTGFIVMSCPDLRVLKVNEEFIKTLDEPYNNIETILGKKISEIVPDFENSKIKTFFNIVISTDTPYFEEEYEVVNMKRGTSFWNISLVTMPDENDNKYILMSILEVTKRVVQRKEIEQRNKQLEAIFENMSDGLFIIDNENNYVKMNKKAKEIIYKADLVKKLGDTLVHTKYFDLDGKEIKLEKMPLPRIQNGEVVKDFIFSSKSPYGEHHFSANGSPIYGENGNVEKSIVLLSDVTERIKYEENLYFQTQYDTLNSIINSMNMGFLRVSYPLLKVVGINRMFYEILKEVFPELPHMNEIAGKSIYECFDEKSVNIDYLMNMLNDESRMCNKMFNYSYTKQLSISGEDKHYRVIFQPVFKLNNEVAELAVMCIDVTNEVTERNLAKKSLEMEEEFFINITHELKTPLNVIFSANQLMSMQLSEGLNEKNTVSFERNMKIIKQNCYRLTKLVNNIVDLSKIESGHLDLNLQNVNIVEIVEDIVQSIYHYIEGKGLNVIFDTNTEEKIMAVDSYKIERIILNLISNAIKFSDKSNEITVTVQDEGDFVEIDIKDNGVGMEKEYLDVIFERFHQIDKTLSRNAEGSGIGLALVKSLVEMHGGEIRVESMLGEGSTFKIILPARLIDETENKNFIMFMDNKSEKINIEFSDIYSI</sequence>
<dbReference type="InterPro" id="IPR005467">
    <property type="entry name" value="His_kinase_dom"/>
</dbReference>
<dbReference type="PRINTS" id="PR00344">
    <property type="entry name" value="BCTRLSENSOR"/>
</dbReference>
<dbReference type="Pfam" id="PF00512">
    <property type="entry name" value="HisKA"/>
    <property type="match status" value="1"/>
</dbReference>
<keyword evidence="8" id="KW-0418">Kinase</keyword>
<accession>A0A562JL15</accession>
<dbReference type="SUPFAM" id="SSF55785">
    <property type="entry name" value="PYP-like sensor domain (PAS domain)"/>
    <property type="match status" value="2"/>
</dbReference>
<dbReference type="InterPro" id="IPR003594">
    <property type="entry name" value="HATPase_dom"/>
</dbReference>